<dbReference type="PANTHER" id="PTHR43649">
    <property type="entry name" value="ARABINOSE-BINDING PROTEIN-RELATED"/>
    <property type="match status" value="1"/>
</dbReference>
<dbReference type="InterPro" id="IPR050490">
    <property type="entry name" value="Bact_solute-bd_prot1"/>
</dbReference>
<feature type="signal peptide" evidence="1">
    <location>
        <begin position="1"/>
        <end position="30"/>
    </location>
</feature>
<dbReference type="PROSITE" id="PS51257">
    <property type="entry name" value="PROKAR_LIPOPROTEIN"/>
    <property type="match status" value="1"/>
</dbReference>
<keyword evidence="3" id="KW-1185">Reference proteome</keyword>
<dbReference type="PANTHER" id="PTHR43649:SF32">
    <property type="entry name" value="SUGAR BINDING SECRETED PROTEIN"/>
    <property type="match status" value="1"/>
</dbReference>
<accession>A0A7W7SIL3</accession>
<keyword evidence="1" id="KW-0732">Signal</keyword>
<name>A0A7W7SIL3_9ACTN</name>
<dbReference type="SUPFAM" id="SSF53850">
    <property type="entry name" value="Periplasmic binding protein-like II"/>
    <property type="match status" value="1"/>
</dbReference>
<dbReference type="InterPro" id="IPR006059">
    <property type="entry name" value="SBP"/>
</dbReference>
<dbReference type="RefSeq" id="WP_184922707.1">
    <property type="nucleotide sequence ID" value="NZ_JACHJR010000001.1"/>
</dbReference>
<protein>
    <submittedName>
        <fullName evidence="2">Cellobiose transport system substrate-binding protein</fullName>
    </submittedName>
</protein>
<dbReference type="AlphaFoldDB" id="A0A7W7SIL3"/>
<dbReference type="Proteomes" id="UP000573327">
    <property type="component" value="Unassembled WGS sequence"/>
</dbReference>
<evidence type="ECO:0000256" key="1">
    <source>
        <dbReference type="SAM" id="SignalP"/>
    </source>
</evidence>
<feature type="chain" id="PRO_5031385316" evidence="1">
    <location>
        <begin position="31"/>
        <end position="433"/>
    </location>
</feature>
<gene>
    <name evidence="2" type="ORF">F4556_006567</name>
</gene>
<dbReference type="EMBL" id="JACHJR010000001">
    <property type="protein sequence ID" value="MBB4951032.1"/>
    <property type="molecule type" value="Genomic_DNA"/>
</dbReference>
<reference evidence="2 3" key="1">
    <citation type="submission" date="2020-08" db="EMBL/GenBank/DDBJ databases">
        <title>Sequencing the genomes of 1000 actinobacteria strains.</title>
        <authorList>
            <person name="Klenk H.-P."/>
        </authorList>
    </citation>
    <scope>NUCLEOTIDE SEQUENCE [LARGE SCALE GENOMIC DNA]</scope>
    <source>
        <strain evidence="2 3">DSM 44786</strain>
    </source>
</reference>
<evidence type="ECO:0000313" key="3">
    <source>
        <dbReference type="Proteomes" id="UP000573327"/>
    </source>
</evidence>
<dbReference type="Gene3D" id="3.40.190.10">
    <property type="entry name" value="Periplasmic binding protein-like II"/>
    <property type="match status" value="1"/>
</dbReference>
<comment type="caution">
    <text evidence="2">The sequence shown here is derived from an EMBL/GenBank/DDBJ whole genome shotgun (WGS) entry which is preliminary data.</text>
</comment>
<evidence type="ECO:0000313" key="2">
    <source>
        <dbReference type="EMBL" id="MBB4951032.1"/>
    </source>
</evidence>
<proteinExistence type="predicted"/>
<dbReference type="Pfam" id="PF13416">
    <property type="entry name" value="SBP_bac_8"/>
    <property type="match status" value="1"/>
</dbReference>
<sequence>MSAHRRSRRTAALVSAAALTALLATGCSSAGTGSDDPNAKITLSVGDFGTFGYKEAGLFDEYSKAHPNITITENTTTQEGDYWTALQTRLSGGGLDDIQALELSRIALASSEQLAGAFTDLSKAQGVDKDAYLPWKWQQATTAQGKTIGLGTDVGPMAICYRQDLFQAAGLPTEPAAVSALWAGDWAKYVEAGRQYQAKAPKGTFFMDTASGLYNGVVSSNAEQYYRKGKVAYQDSAGVQQGWKLAAEAVQAGVTQGLKEFDTPWQTAFSNSTFATTVCPSWQQANIEKFSGPGNAGKWNIAQAPAAGNWGGSFLAVPASGKHVAQAQALAAWLTAPEQQAKVFQKVGNIPANQKAYTLPGVTDFTNPYIGPKAPTGQIFSTAAKAITPAETGPHHGTLHGAFSNGVLLMEQNHKSADEAWAATLKQITSTIQ</sequence>
<organism evidence="2 3">
    <name type="scientific">Kitasatospora gansuensis</name>
    <dbReference type="NCBI Taxonomy" id="258050"/>
    <lineage>
        <taxon>Bacteria</taxon>
        <taxon>Bacillati</taxon>
        <taxon>Actinomycetota</taxon>
        <taxon>Actinomycetes</taxon>
        <taxon>Kitasatosporales</taxon>
        <taxon>Streptomycetaceae</taxon>
        <taxon>Kitasatospora</taxon>
    </lineage>
</organism>